<dbReference type="RefSeq" id="WP_061428166.1">
    <property type="nucleotide sequence ID" value="NZ_KQ970236.1"/>
</dbReference>
<reference evidence="1 2" key="1">
    <citation type="submission" date="2016-01" db="EMBL/GenBank/DDBJ databases">
        <title>Highly variable Streptococcus oralis are common among viridans streptococci isolated from primates.</title>
        <authorList>
            <person name="Denapaite D."/>
            <person name="Rieger M."/>
            <person name="Koendgen S."/>
            <person name="Brueckner R."/>
            <person name="Ochigava I."/>
            <person name="Kappeler P."/>
            <person name="Maetz-Rensing K."/>
            <person name="Leendertz F."/>
            <person name="Hakenbeck R."/>
        </authorList>
    </citation>
    <scope>NUCLEOTIDE SEQUENCE [LARGE SCALE GENOMIC DNA]</scope>
    <source>
        <strain evidence="1 2">DD27</strain>
    </source>
</reference>
<proteinExistence type="predicted"/>
<gene>
    <name evidence="1" type="ORF">SORDD27_01272</name>
</gene>
<sequence length="395" mass="45138">MRNIIDYAQGLKSYSFDQVFFKDLDVLALTEVAYLPFEQIITEGEITLEKLAQYYTTLNGEKGEILSVITTPRIELLGILGSSERYGAIEAFDFINKIDSKIDRQFSAITYRLEDEKYLVVFRGTDENLVGWKEDFHMTFMHEVPAQQSAHQYLEKRMTEFPGEYIVSGHSKGGNLAIYASSKLDEEKQKAVTGIYAFDAPGLHESLLESEGFLRIKDRIASYIPQDSMVSVLLEPPVNAQVVKSNAILFLQHDTFSWEVGQIDFVQVENQSQLSIHADKVISSWLENMTNDEKQEFSDVIFDIFLESGINKFADITVDTPKKIINIVNNMTRLTSEQKKMTIQVFFKLFNAQFDVFKSYLPKPIQKVEGKVEHFAKSAFSNITGVFKRSKRKGK</sequence>
<accession>A0A139PVU1</accession>
<evidence type="ECO:0000313" key="1">
    <source>
        <dbReference type="EMBL" id="KXT94419.1"/>
    </source>
</evidence>
<dbReference type="AlphaFoldDB" id="A0A139PVU1"/>
<dbReference type="InterPro" id="IPR029058">
    <property type="entry name" value="AB_hydrolase_fold"/>
</dbReference>
<evidence type="ECO:0000313" key="2">
    <source>
        <dbReference type="Proteomes" id="UP000072363"/>
    </source>
</evidence>
<name>A0A139PVU1_STROR</name>
<dbReference type="PATRIC" id="fig|1303.82.peg.1365"/>
<dbReference type="Pfam" id="PF11187">
    <property type="entry name" value="Mbeg1-like"/>
    <property type="match status" value="1"/>
</dbReference>
<dbReference type="InterPro" id="IPR024499">
    <property type="entry name" value="Mbeg1-like"/>
</dbReference>
<dbReference type="Gene3D" id="3.40.50.1820">
    <property type="entry name" value="alpha/beta hydrolase"/>
    <property type="match status" value="1"/>
</dbReference>
<dbReference type="SUPFAM" id="SSF53474">
    <property type="entry name" value="alpha/beta-Hydrolases"/>
    <property type="match status" value="1"/>
</dbReference>
<dbReference type="Proteomes" id="UP000072363">
    <property type="component" value="Unassembled WGS sequence"/>
</dbReference>
<comment type="caution">
    <text evidence="1">The sequence shown here is derived from an EMBL/GenBank/DDBJ whole genome shotgun (WGS) entry which is preliminary data.</text>
</comment>
<protein>
    <submittedName>
        <fullName evidence="1">Esterase/lipase</fullName>
    </submittedName>
</protein>
<dbReference type="EMBL" id="LQNZ01000115">
    <property type="protein sequence ID" value="KXT94419.1"/>
    <property type="molecule type" value="Genomic_DNA"/>
</dbReference>
<organism evidence="1 2">
    <name type="scientific">Streptococcus oralis</name>
    <dbReference type="NCBI Taxonomy" id="1303"/>
    <lineage>
        <taxon>Bacteria</taxon>
        <taxon>Bacillati</taxon>
        <taxon>Bacillota</taxon>
        <taxon>Bacilli</taxon>
        <taxon>Lactobacillales</taxon>
        <taxon>Streptococcaceae</taxon>
        <taxon>Streptococcus</taxon>
    </lineage>
</organism>